<dbReference type="AlphaFoldDB" id="A0A7Y9GRY3"/>
<proteinExistence type="predicted"/>
<gene>
    <name evidence="3" type="ORF">BJ991_003600</name>
</gene>
<evidence type="ECO:0008006" key="5">
    <source>
        <dbReference type="Google" id="ProtNLM"/>
    </source>
</evidence>
<evidence type="ECO:0000313" key="3">
    <source>
        <dbReference type="EMBL" id="NYE21572.1"/>
    </source>
</evidence>
<dbReference type="Proteomes" id="UP000576969">
    <property type="component" value="Unassembled WGS sequence"/>
</dbReference>
<dbReference type="SUPFAM" id="SSF52266">
    <property type="entry name" value="SGNH hydrolase"/>
    <property type="match status" value="1"/>
</dbReference>
<evidence type="ECO:0000259" key="1">
    <source>
        <dbReference type="Pfam" id="PF14606"/>
    </source>
</evidence>
<dbReference type="Gene3D" id="3.40.50.1110">
    <property type="entry name" value="SGNH hydrolase"/>
    <property type="match status" value="1"/>
</dbReference>
<name>A0A7Y9GRY3_9MICO</name>
<dbReference type="Gene3D" id="2.60.120.260">
    <property type="entry name" value="Galactose-binding domain-like"/>
    <property type="match status" value="1"/>
</dbReference>
<dbReference type="EMBL" id="JACCBV010000001">
    <property type="protein sequence ID" value="NYE21572.1"/>
    <property type="molecule type" value="Genomic_DNA"/>
</dbReference>
<protein>
    <recommendedName>
        <fullName evidence="5">SGNH hydrolase-type esterase domain-containing protein</fullName>
    </recommendedName>
</protein>
<dbReference type="InterPro" id="IPR013830">
    <property type="entry name" value="SGNH_hydro"/>
</dbReference>
<dbReference type="Pfam" id="PF21181">
    <property type="entry name" value="SsfX3_N"/>
    <property type="match status" value="1"/>
</dbReference>
<evidence type="ECO:0000259" key="2">
    <source>
        <dbReference type="Pfam" id="PF21181"/>
    </source>
</evidence>
<sequence>MDESTGGEYSVDPIKHPWAWRGAVHWQADGGRFVAWRIPSTQFHSFDTPRLIELARMAAGVRFKVETDADWIEAEILAGEGSTSPVDVIVDGILHSRIPISRPTRVRVSLPAGVHRVELWLPQFGEIAVGPVRLAGAARVVPVQDGLRWAAYGSSITQCREAHGPSDTWPAWIDRFLGWSHTNLGFAGQCHLDPPARRTLATADVELLLACIGINIYEASTFGPRGLAAQLGGFLVDLATVQPDLPIVLVSPIPSPSRENRANSVGLTLAEVRKIVEDVGRTLASGRSRFSWISGPELLGHDEAADLLPDGLHPAQEGMLVIAERLSSRLGSVTLHHRPRLHDVIE</sequence>
<dbReference type="RefSeq" id="WP_179492273.1">
    <property type="nucleotide sequence ID" value="NZ_JACCBV010000001.1"/>
</dbReference>
<accession>A0A7Y9GRY3</accession>
<feature type="domain" description="SsfX3-like N-terminal" evidence="2">
    <location>
        <begin position="19"/>
        <end position="126"/>
    </location>
</feature>
<dbReference type="InterPro" id="IPR048977">
    <property type="entry name" value="SsfX3-like_N"/>
</dbReference>
<reference evidence="3 4" key="1">
    <citation type="submission" date="2020-07" db="EMBL/GenBank/DDBJ databases">
        <title>Sequencing the genomes of 1000 actinobacteria strains.</title>
        <authorList>
            <person name="Klenk H.-P."/>
        </authorList>
    </citation>
    <scope>NUCLEOTIDE SEQUENCE [LARGE SCALE GENOMIC DNA]</scope>
    <source>
        <strain evidence="3 4">DSM 24662</strain>
    </source>
</reference>
<evidence type="ECO:0000313" key="4">
    <source>
        <dbReference type="Proteomes" id="UP000576969"/>
    </source>
</evidence>
<dbReference type="Pfam" id="PF14606">
    <property type="entry name" value="Lipase_GDSL_3"/>
    <property type="match status" value="1"/>
</dbReference>
<feature type="domain" description="SGNH hydrolase-type esterase" evidence="1">
    <location>
        <begin position="151"/>
        <end position="326"/>
    </location>
</feature>
<keyword evidence="4" id="KW-1185">Reference proteome</keyword>
<comment type="caution">
    <text evidence="3">The sequence shown here is derived from an EMBL/GenBank/DDBJ whole genome shotgun (WGS) entry which is preliminary data.</text>
</comment>
<organism evidence="3 4">
    <name type="scientific">Microbacterium immunditiarum</name>
    <dbReference type="NCBI Taxonomy" id="337480"/>
    <lineage>
        <taxon>Bacteria</taxon>
        <taxon>Bacillati</taxon>
        <taxon>Actinomycetota</taxon>
        <taxon>Actinomycetes</taxon>
        <taxon>Micrococcales</taxon>
        <taxon>Microbacteriaceae</taxon>
        <taxon>Microbacterium</taxon>
    </lineage>
</organism>
<dbReference type="InterPro" id="IPR036514">
    <property type="entry name" value="SGNH_hydro_sf"/>
</dbReference>